<evidence type="ECO:0000313" key="2">
    <source>
        <dbReference type="EMBL" id="BAK05164.1"/>
    </source>
</evidence>
<reference evidence="2" key="1">
    <citation type="journal article" date="2011" name="Plant Physiol.">
        <title>Comprehensive sequence analysis of 24,783 barley full-length cDNAs derived from 12 clone libraries.</title>
        <authorList>
            <person name="Matsumoto T."/>
            <person name="Tanaka T."/>
            <person name="Sakai H."/>
            <person name="Amano N."/>
            <person name="Kanamori H."/>
            <person name="Kurita K."/>
            <person name="Kikuta A."/>
            <person name="Kamiya K."/>
            <person name="Yamamoto M."/>
            <person name="Ikawa H."/>
            <person name="Fujii N."/>
            <person name="Hori K."/>
            <person name="Itoh T."/>
            <person name="Sato K."/>
        </authorList>
    </citation>
    <scope>NUCLEOTIDE SEQUENCE</scope>
    <source>
        <tissue evidence="2">Flower</tissue>
    </source>
</reference>
<proteinExistence type="evidence at transcript level"/>
<evidence type="ECO:0000256" key="1">
    <source>
        <dbReference type="SAM" id="Phobius"/>
    </source>
</evidence>
<keyword evidence="1" id="KW-1133">Transmembrane helix</keyword>
<sequence length="126" mass="13474">MGIDPVDDKNLRPELFAGEGDPFLPPVEGILPAPAQPVETTEAVVITPDAASSLSAEAEIGLRRRAPAAMEGVINNGSQQQMHAPQVPPLMQVHEHMRGAQSWMITALMANTAANLIITMILLSRM</sequence>
<accession>F2ECU2</accession>
<name>F2ECU2_HORVV</name>
<keyword evidence="1" id="KW-0812">Transmembrane</keyword>
<dbReference type="AlphaFoldDB" id="F2ECU2"/>
<organism evidence="2">
    <name type="scientific">Hordeum vulgare subsp. vulgare</name>
    <name type="common">Domesticated barley</name>
    <dbReference type="NCBI Taxonomy" id="112509"/>
    <lineage>
        <taxon>Eukaryota</taxon>
        <taxon>Viridiplantae</taxon>
        <taxon>Streptophyta</taxon>
        <taxon>Embryophyta</taxon>
        <taxon>Tracheophyta</taxon>
        <taxon>Spermatophyta</taxon>
        <taxon>Magnoliopsida</taxon>
        <taxon>Liliopsida</taxon>
        <taxon>Poales</taxon>
        <taxon>Poaceae</taxon>
        <taxon>BOP clade</taxon>
        <taxon>Pooideae</taxon>
        <taxon>Triticodae</taxon>
        <taxon>Triticeae</taxon>
        <taxon>Hordeinae</taxon>
        <taxon>Hordeum</taxon>
    </lineage>
</organism>
<protein>
    <submittedName>
        <fullName evidence="2">Predicted protein</fullName>
    </submittedName>
</protein>
<keyword evidence="1" id="KW-0472">Membrane</keyword>
<dbReference type="EMBL" id="AK373967">
    <property type="protein sequence ID" value="BAK05164.1"/>
    <property type="molecule type" value="mRNA"/>
</dbReference>
<feature type="transmembrane region" description="Helical" evidence="1">
    <location>
        <begin position="103"/>
        <end position="123"/>
    </location>
</feature>